<sequence length="144" mass="15847">MEDQTMRKEILIGGLLVGLAGCATAKPKPATIPSYNSTKAKVLLSNKADHLTDQQEARFWRIARQAAKRGTKGDGDAASWANLKDDALYVAKTAKPHQYQLVYQVKATKPLPVTVSYGMFLRFTKNSLAHPAYKLDGIDTELVK</sequence>
<dbReference type="Proteomes" id="UP000051804">
    <property type="component" value="Unassembled WGS sequence"/>
</dbReference>
<dbReference type="STRING" id="1291734.FD02_GL001745"/>
<protein>
    <recommendedName>
        <fullName evidence="3">Lipoprotein</fullName>
    </recommendedName>
</protein>
<name>A0A0R1K164_9LACO</name>
<dbReference type="AlphaFoldDB" id="A0A0R1K164"/>
<keyword evidence="2" id="KW-1185">Reference proteome</keyword>
<evidence type="ECO:0000313" key="1">
    <source>
        <dbReference type="EMBL" id="KRK73914.1"/>
    </source>
</evidence>
<evidence type="ECO:0008006" key="3">
    <source>
        <dbReference type="Google" id="ProtNLM"/>
    </source>
</evidence>
<gene>
    <name evidence="1" type="ORF">FD02_GL001745</name>
</gene>
<dbReference type="PROSITE" id="PS51257">
    <property type="entry name" value="PROKAR_LIPOPROTEIN"/>
    <property type="match status" value="1"/>
</dbReference>
<proteinExistence type="predicted"/>
<organism evidence="1 2">
    <name type="scientific">Lacticaseibacillus nasuensis JCM 17158</name>
    <dbReference type="NCBI Taxonomy" id="1291734"/>
    <lineage>
        <taxon>Bacteria</taxon>
        <taxon>Bacillati</taxon>
        <taxon>Bacillota</taxon>
        <taxon>Bacilli</taxon>
        <taxon>Lactobacillales</taxon>
        <taxon>Lactobacillaceae</taxon>
        <taxon>Lacticaseibacillus</taxon>
    </lineage>
</organism>
<dbReference type="EMBL" id="AZDJ01000003">
    <property type="protein sequence ID" value="KRK73914.1"/>
    <property type="molecule type" value="Genomic_DNA"/>
</dbReference>
<dbReference type="PATRIC" id="fig|1291734.4.peg.1795"/>
<evidence type="ECO:0000313" key="2">
    <source>
        <dbReference type="Proteomes" id="UP000051804"/>
    </source>
</evidence>
<reference evidence="1 2" key="1">
    <citation type="journal article" date="2015" name="Genome Announc.">
        <title>Expanding the biotechnology potential of lactobacilli through comparative genomics of 213 strains and associated genera.</title>
        <authorList>
            <person name="Sun Z."/>
            <person name="Harris H.M."/>
            <person name="McCann A."/>
            <person name="Guo C."/>
            <person name="Argimon S."/>
            <person name="Zhang W."/>
            <person name="Yang X."/>
            <person name="Jeffery I.B."/>
            <person name="Cooney J.C."/>
            <person name="Kagawa T.F."/>
            <person name="Liu W."/>
            <person name="Song Y."/>
            <person name="Salvetti E."/>
            <person name="Wrobel A."/>
            <person name="Rasinkangas P."/>
            <person name="Parkhill J."/>
            <person name="Rea M.C."/>
            <person name="O'Sullivan O."/>
            <person name="Ritari J."/>
            <person name="Douillard F.P."/>
            <person name="Paul Ross R."/>
            <person name="Yang R."/>
            <person name="Briner A.E."/>
            <person name="Felis G.E."/>
            <person name="de Vos W.M."/>
            <person name="Barrangou R."/>
            <person name="Klaenhammer T.R."/>
            <person name="Caufield P.W."/>
            <person name="Cui Y."/>
            <person name="Zhang H."/>
            <person name="O'Toole P.W."/>
        </authorList>
    </citation>
    <scope>NUCLEOTIDE SEQUENCE [LARGE SCALE GENOMIC DNA]</scope>
    <source>
        <strain evidence="1 2">JCM 17158</strain>
    </source>
</reference>
<comment type="caution">
    <text evidence="1">The sequence shown here is derived from an EMBL/GenBank/DDBJ whole genome shotgun (WGS) entry which is preliminary data.</text>
</comment>
<accession>A0A0R1K164</accession>